<dbReference type="InterPro" id="IPR000387">
    <property type="entry name" value="Tyr_Pase_dom"/>
</dbReference>
<feature type="region of interest" description="Disordered" evidence="3">
    <location>
        <begin position="1244"/>
        <end position="1271"/>
    </location>
</feature>
<feature type="compositionally biased region" description="Polar residues" evidence="3">
    <location>
        <begin position="619"/>
        <end position="633"/>
    </location>
</feature>
<dbReference type="SMART" id="SM00404">
    <property type="entry name" value="PTPc_motif"/>
    <property type="match status" value="1"/>
</dbReference>
<comment type="similarity">
    <text evidence="1">Belongs to the protein-tyrosine phosphatase family. Non-receptor class subfamily.</text>
</comment>
<proteinExistence type="inferred from homology"/>
<dbReference type="EMBL" id="JANBTW010000064">
    <property type="protein sequence ID" value="KAJ2673786.1"/>
    <property type="molecule type" value="Genomic_DNA"/>
</dbReference>
<name>A0A9W8G492_9FUNG</name>
<evidence type="ECO:0000259" key="4">
    <source>
        <dbReference type="PROSITE" id="PS50055"/>
    </source>
</evidence>
<evidence type="ECO:0000256" key="3">
    <source>
        <dbReference type="SAM" id="MobiDB-lite"/>
    </source>
</evidence>
<comment type="caution">
    <text evidence="6">The sequence shown here is derived from an EMBL/GenBank/DDBJ whole genome shotgun (WGS) entry which is preliminary data.</text>
</comment>
<dbReference type="InterPro" id="IPR000242">
    <property type="entry name" value="PTP_cat"/>
</dbReference>
<dbReference type="SUPFAM" id="SSF52821">
    <property type="entry name" value="Rhodanese/Cell cycle control phosphatase"/>
    <property type="match status" value="1"/>
</dbReference>
<accession>A0A9W8G492</accession>
<evidence type="ECO:0000256" key="1">
    <source>
        <dbReference type="ARBA" id="ARBA00009649"/>
    </source>
</evidence>
<dbReference type="PROSITE" id="PS00383">
    <property type="entry name" value="TYR_PHOSPHATASE_1"/>
    <property type="match status" value="1"/>
</dbReference>
<dbReference type="InterPro" id="IPR050348">
    <property type="entry name" value="Protein-Tyr_Phosphatase"/>
</dbReference>
<sequence length="1408" mass="150359">MQSSQQNASTQQQQQRRLNPLFGSAQPNGQHTDSLPSSPSMLGGADGKSFASSIAQRRLQRRPMQLDTNNGGRLPPSIILDGSSMEPAADAPPPTARGTWTVTKPQTPLLHHPQTPSISYPQTPGSPAFAQHRRLAPMYQTNRFGPIMSSTCSTPAESSEALTSFQRTMGPLSSSIHLKTQTPLVHPTEQQPTGSAVVAGGGHLARRPSSVRHAQPLQQVAGLHYVTAQELAAKMEKSLSGLIIDMRKSADYFAARIAGAINMTAPTTLVKRRTFTVERLLGMLRVTEDQKHSVTNWKAAPWVALHGDGAPEETAAEDTPLVLLARKFMSEAPEGCTVFVLQGGFRDFAAQQKDRCETGSEAAVAPLSLALGAASSSSSSSLSTNGKDISSGSSDTTAMPASGLLSGNSSTLTGNAPMTIDTGVVGRHHPQLSGGLSRPSIVKPKPTVDVDHPMLRKMRQTPGGGFDPTELVAMRLPPDFLSTHHHRLNGDGHSRLPTYLRRAADPPTGPQLLNRLFRCIDASESRRMSSMIGSNGMVTKYNQFTISAGLELGSKNRYTTIFPFDNNRVRLRSLRRPRPRANSTISAIGASGYPTTSTSDRAAGAKTVDIAPGERGLGASSQLEAPSGGSSRPASLESGRDVTMISSDCSKKRAGQLLPLDAMSPTDEMNPGSMRRIAGCVKCLAPSCSCSATNTDYINASYISYFDGPMYIATQGPLPDTVYDLWKMVWEHHTRVIVMLTREFENGRPKCHRYWPDRVGDVATYGDLRVEWQVEAHHPDDGNVVSRRFCVSRPAATDAVMHVTHLQYLGWEDHSVPDTPLGVLRLRQLARSAQREGELEEAKSQKDDDGPQDEFAARMPMVVHCSAGCGRTGAFCVIDTILSMGEKAANIESESLLSATDAAASASMSAPFAAAQRAARAAVDGDGDVDMGGSGFFGSGTGSTGSSGREDMQMLPSGSLYDKHGRYTGLVPQALRSQSSDAAPLSGSSGRHQDSGHQPADDDCDMDKLIHECGGDREKAQKRRSLTRWNELPPAEFHNDLVFMVVSRFRELRVTMVQTMKQFVFCYETLMWQALGMGPRPIERIIDRRLVSEWNRANCPELSEADCVDVTYLMRGRQEMVQAMVGAEMVTSAGSVESIISSGRASIDVVSTGSMLGGGAVGRPPAALAAVKRSNTVGPARRGFFNSIFNRSASNEEPADSSSDGAAVLVQSPQGISAATNNAKQAPPPRMLPSLSSGARLGESVVRPPTASHEPITEESPGAVAEEEAQSKLAATTNSNVFAQAFEAIRNMPKPEFTAATPAVVNRSNMPDDYFGIVCSSSIDGQYVNAVVSPIMSMGMFSQAGGPPTANAADWRRSVLGHLGAAGDENNNRRGGLASMMDGTTPTPGSPSSIYAEGSAALASPRVK</sequence>
<feature type="region of interest" description="Disordered" evidence="3">
    <location>
        <begin position="375"/>
        <end position="448"/>
    </location>
</feature>
<feature type="region of interest" description="Disordered" evidence="3">
    <location>
        <begin position="577"/>
        <end position="642"/>
    </location>
</feature>
<feature type="compositionally biased region" description="Polar residues" evidence="3">
    <location>
        <begin position="25"/>
        <end position="40"/>
    </location>
</feature>
<feature type="domain" description="Tyrosine specific protein phosphatases" evidence="5">
    <location>
        <begin position="824"/>
        <end position="893"/>
    </location>
</feature>
<dbReference type="Pfam" id="PF00581">
    <property type="entry name" value="Rhodanese"/>
    <property type="match status" value="1"/>
</dbReference>
<dbReference type="InterPro" id="IPR029021">
    <property type="entry name" value="Prot-tyrosine_phosphatase-like"/>
</dbReference>
<dbReference type="InterPro" id="IPR003595">
    <property type="entry name" value="Tyr_Pase_cat"/>
</dbReference>
<feature type="compositionally biased region" description="Polar residues" evidence="3">
    <location>
        <begin position="384"/>
        <end position="399"/>
    </location>
</feature>
<dbReference type="OrthoDB" id="6058203at2759"/>
<dbReference type="Gene3D" id="3.90.190.10">
    <property type="entry name" value="Protein tyrosine phosphatase superfamily"/>
    <property type="match status" value="1"/>
</dbReference>
<reference evidence="6" key="1">
    <citation type="submission" date="2022-07" db="EMBL/GenBank/DDBJ databases">
        <title>Phylogenomic reconstructions and comparative analyses of Kickxellomycotina fungi.</title>
        <authorList>
            <person name="Reynolds N.K."/>
            <person name="Stajich J.E."/>
            <person name="Barry K."/>
            <person name="Grigoriev I.V."/>
            <person name="Crous P."/>
            <person name="Smith M.E."/>
        </authorList>
    </citation>
    <scope>NUCLEOTIDE SEQUENCE</scope>
    <source>
        <strain evidence="6">NRRL 3115</strain>
    </source>
</reference>
<gene>
    <name evidence="6" type="ORF">GGI25_004593</name>
</gene>
<dbReference type="PANTHER" id="PTHR19134:SF449">
    <property type="entry name" value="TYROSINE-PROTEIN PHOSPHATASE 1"/>
    <property type="match status" value="1"/>
</dbReference>
<feature type="region of interest" description="Disordered" evidence="3">
    <location>
        <begin position="977"/>
        <end position="1008"/>
    </location>
</feature>
<dbReference type="InterPro" id="IPR036873">
    <property type="entry name" value="Rhodanese-like_dom_sf"/>
</dbReference>
<protein>
    <recommendedName>
        <fullName evidence="2">protein-tyrosine-phosphatase</fullName>
        <ecNumber evidence="2">3.1.3.48</ecNumber>
    </recommendedName>
</protein>
<dbReference type="Proteomes" id="UP001151518">
    <property type="component" value="Unassembled WGS sequence"/>
</dbReference>
<feature type="compositionally biased region" description="Low complexity" evidence="3">
    <location>
        <begin position="402"/>
        <end position="415"/>
    </location>
</feature>
<dbReference type="Pfam" id="PF00102">
    <property type="entry name" value="Y_phosphatase"/>
    <property type="match status" value="1"/>
</dbReference>
<dbReference type="EC" id="3.1.3.48" evidence="2"/>
<dbReference type="CDD" id="cd00047">
    <property type="entry name" value="PTPc"/>
    <property type="match status" value="1"/>
</dbReference>
<feature type="domain" description="Tyrosine-protein phosphatase" evidence="4">
    <location>
        <begin position="555"/>
        <end position="892"/>
    </location>
</feature>
<evidence type="ECO:0000313" key="6">
    <source>
        <dbReference type="EMBL" id="KAJ2673786.1"/>
    </source>
</evidence>
<dbReference type="Gene3D" id="3.40.250.10">
    <property type="entry name" value="Rhodanese-like domain"/>
    <property type="match status" value="1"/>
</dbReference>
<feature type="compositionally biased region" description="Low complexity" evidence="3">
    <location>
        <begin position="1"/>
        <end position="15"/>
    </location>
</feature>
<dbReference type="InterPro" id="IPR001763">
    <property type="entry name" value="Rhodanese-like_dom"/>
</dbReference>
<dbReference type="PROSITE" id="PS50056">
    <property type="entry name" value="TYR_PHOSPHATASE_2"/>
    <property type="match status" value="1"/>
</dbReference>
<feature type="compositionally biased region" description="Gly residues" evidence="3">
    <location>
        <begin position="934"/>
        <end position="945"/>
    </location>
</feature>
<evidence type="ECO:0000256" key="2">
    <source>
        <dbReference type="ARBA" id="ARBA00013064"/>
    </source>
</evidence>
<evidence type="ECO:0000313" key="7">
    <source>
        <dbReference type="Proteomes" id="UP001151518"/>
    </source>
</evidence>
<feature type="region of interest" description="Disordered" evidence="3">
    <location>
        <begin position="1"/>
        <end position="50"/>
    </location>
</feature>
<dbReference type="PANTHER" id="PTHR19134">
    <property type="entry name" value="RECEPTOR-TYPE TYROSINE-PROTEIN PHOSPHATASE"/>
    <property type="match status" value="1"/>
</dbReference>
<dbReference type="SMART" id="SM00194">
    <property type="entry name" value="PTPc"/>
    <property type="match status" value="1"/>
</dbReference>
<organism evidence="6 7">
    <name type="scientific">Coemansia spiralis</name>
    <dbReference type="NCBI Taxonomy" id="417178"/>
    <lineage>
        <taxon>Eukaryota</taxon>
        <taxon>Fungi</taxon>
        <taxon>Fungi incertae sedis</taxon>
        <taxon>Zoopagomycota</taxon>
        <taxon>Kickxellomycotina</taxon>
        <taxon>Kickxellomycetes</taxon>
        <taxon>Kickxellales</taxon>
        <taxon>Kickxellaceae</taxon>
        <taxon>Coemansia</taxon>
    </lineage>
</organism>
<evidence type="ECO:0000259" key="5">
    <source>
        <dbReference type="PROSITE" id="PS50056"/>
    </source>
</evidence>
<dbReference type="PROSITE" id="PS50055">
    <property type="entry name" value="TYR_PHOSPHATASE_PTP"/>
    <property type="match status" value="1"/>
</dbReference>
<feature type="compositionally biased region" description="Polar residues" evidence="3">
    <location>
        <begin position="1382"/>
        <end position="1393"/>
    </location>
</feature>
<feature type="compositionally biased region" description="Polar residues" evidence="3">
    <location>
        <begin position="977"/>
        <end position="990"/>
    </location>
</feature>
<dbReference type="GO" id="GO:0004725">
    <property type="term" value="F:protein tyrosine phosphatase activity"/>
    <property type="evidence" value="ECO:0007669"/>
    <property type="project" value="UniProtKB-EC"/>
</dbReference>
<dbReference type="SUPFAM" id="SSF52799">
    <property type="entry name" value="(Phosphotyrosine protein) phosphatases II"/>
    <property type="match status" value="1"/>
</dbReference>
<feature type="region of interest" description="Disordered" evidence="3">
    <location>
        <begin position="934"/>
        <end position="958"/>
    </location>
</feature>
<dbReference type="PRINTS" id="PR00700">
    <property type="entry name" value="PRTYPHPHTASE"/>
</dbReference>
<feature type="region of interest" description="Disordered" evidence="3">
    <location>
        <begin position="1364"/>
        <end position="1408"/>
    </location>
</feature>
<dbReference type="InterPro" id="IPR016130">
    <property type="entry name" value="Tyr_Pase_AS"/>
</dbReference>